<dbReference type="EMBL" id="CP158689">
    <property type="protein sequence ID" value="XCC45354.1"/>
    <property type="molecule type" value="Genomic_DNA"/>
</dbReference>
<evidence type="ECO:0008006" key="4">
    <source>
        <dbReference type="Google" id="ProtNLM"/>
    </source>
</evidence>
<sequence length="196" mass="23583">MNNYKRSLMKEYNKIKKKYYNYIIIFQIGEFYEIFNKDAILCSKILNIILTKRNIGKLHTKNIYLSGFPCKSLYKYINILLKNNLKLVICNQKKKKKKIYRKITHIITPGTIIDYKLLINKNNNYICSIYFKKNNIGISLLDISTREFFVSENNIFFIKKIINNYNIKEILYKKKQKKKILQLFLNKNIILNKINN</sequence>
<dbReference type="Pfam" id="PF05188">
    <property type="entry name" value="MutS_II"/>
    <property type="match status" value="1"/>
</dbReference>
<dbReference type="Gene3D" id="3.30.420.110">
    <property type="entry name" value="MutS, connector domain"/>
    <property type="match status" value="1"/>
</dbReference>
<name>A0AAU7ZY51_9FLAO</name>
<dbReference type="SUPFAM" id="SSF55271">
    <property type="entry name" value="DNA repair protein MutS, domain I"/>
    <property type="match status" value="1"/>
</dbReference>
<organism evidence="3">
    <name type="scientific">Candidatus Shikimatogenerans sp. Ttur</name>
    <dbReference type="NCBI Taxonomy" id="3158569"/>
    <lineage>
        <taxon>Bacteria</taxon>
        <taxon>Pseudomonadati</taxon>
        <taxon>Bacteroidota</taxon>
        <taxon>Flavobacteriia</taxon>
        <taxon>Flavobacteriales</taxon>
        <taxon>Candidatus Shikimatogenerans</taxon>
    </lineage>
</organism>
<evidence type="ECO:0000313" key="3">
    <source>
        <dbReference type="EMBL" id="XCC45354.1"/>
    </source>
</evidence>
<dbReference type="InterPro" id="IPR007695">
    <property type="entry name" value="DNA_mismatch_repair_MutS-lik_N"/>
</dbReference>
<dbReference type="AlphaFoldDB" id="A0AAU7ZY51"/>
<dbReference type="GO" id="GO:0006298">
    <property type="term" value="P:mismatch repair"/>
    <property type="evidence" value="ECO:0007669"/>
    <property type="project" value="InterPro"/>
</dbReference>
<dbReference type="InterPro" id="IPR016151">
    <property type="entry name" value="DNA_mismatch_repair_MutS_N"/>
</dbReference>
<protein>
    <recommendedName>
        <fullName evidence="4">DNA mismatch repair protein MutS-like N-terminal domain-containing protein</fullName>
    </recommendedName>
</protein>
<proteinExistence type="predicted"/>
<dbReference type="InterPro" id="IPR007860">
    <property type="entry name" value="DNA_mmatch_repair_MutS_con_dom"/>
</dbReference>
<evidence type="ECO:0000259" key="1">
    <source>
        <dbReference type="Pfam" id="PF01624"/>
    </source>
</evidence>
<dbReference type="GO" id="GO:0005524">
    <property type="term" value="F:ATP binding"/>
    <property type="evidence" value="ECO:0007669"/>
    <property type="project" value="InterPro"/>
</dbReference>
<feature type="domain" description="DNA mismatch repair protein MutS-like N-terminal" evidence="1">
    <location>
        <begin position="8"/>
        <end position="114"/>
    </location>
</feature>
<gene>
    <name evidence="3" type="ORF">ABUS76_00325</name>
</gene>
<reference evidence="3" key="1">
    <citation type="submission" date="2024-06" db="EMBL/GenBank/DDBJ databases">
        <title>Diversity, functionality, and evolutionary history of bacterial symbionts in false click beetles (Coleoptera, Throscidae).</title>
        <authorList>
            <person name="Wierz J.C."/>
            <person name="Malm H."/>
            <person name="Kaltenpoth M."/>
            <person name="Engl T."/>
        </authorList>
    </citation>
    <scope>NUCLEOTIDE SEQUENCE</scope>
    <source>
        <strain evidence="3">Ttur</strain>
    </source>
</reference>
<feature type="domain" description="DNA mismatch repair protein MutS connector" evidence="2">
    <location>
        <begin position="124"/>
        <end position="179"/>
    </location>
</feature>
<dbReference type="InterPro" id="IPR036678">
    <property type="entry name" value="MutS_con_dom_sf"/>
</dbReference>
<dbReference type="SUPFAM" id="SSF53150">
    <property type="entry name" value="DNA repair protein MutS, domain II"/>
    <property type="match status" value="1"/>
</dbReference>
<accession>A0AAU7ZY51</accession>
<dbReference type="Gene3D" id="3.40.1170.10">
    <property type="entry name" value="DNA repair protein MutS, domain I"/>
    <property type="match status" value="1"/>
</dbReference>
<dbReference type="GO" id="GO:0030983">
    <property type="term" value="F:mismatched DNA binding"/>
    <property type="evidence" value="ECO:0007669"/>
    <property type="project" value="InterPro"/>
</dbReference>
<dbReference type="Pfam" id="PF01624">
    <property type="entry name" value="MutS_I"/>
    <property type="match status" value="1"/>
</dbReference>
<evidence type="ECO:0000259" key="2">
    <source>
        <dbReference type="Pfam" id="PF05188"/>
    </source>
</evidence>